<dbReference type="AlphaFoldDB" id="A0A1R2BC39"/>
<dbReference type="OrthoDB" id="10252354at2759"/>
<evidence type="ECO:0000256" key="3">
    <source>
        <dbReference type="ARBA" id="ARBA00022741"/>
    </source>
</evidence>
<keyword evidence="5" id="KW-0067">ATP-binding</keyword>
<evidence type="ECO:0000256" key="4">
    <source>
        <dbReference type="ARBA" id="ARBA00022777"/>
    </source>
</evidence>
<evidence type="ECO:0000256" key="9">
    <source>
        <dbReference type="ARBA" id="ARBA00049299"/>
    </source>
</evidence>
<dbReference type="Pfam" id="PF00069">
    <property type="entry name" value="Pkinase"/>
    <property type="match status" value="1"/>
</dbReference>
<evidence type="ECO:0000256" key="1">
    <source>
        <dbReference type="ARBA" id="ARBA00022527"/>
    </source>
</evidence>
<dbReference type="FunFam" id="1.10.510.10:FF:000432">
    <property type="entry name" value="mitogen-activated protein kinase kinase 3"/>
    <property type="match status" value="1"/>
</dbReference>
<dbReference type="CDD" id="cd06623">
    <property type="entry name" value="PKc_MAPKK_plant_like"/>
    <property type="match status" value="1"/>
</dbReference>
<dbReference type="GO" id="GO:0004674">
    <property type="term" value="F:protein serine/threonine kinase activity"/>
    <property type="evidence" value="ECO:0007669"/>
    <property type="project" value="UniProtKB-KW"/>
</dbReference>
<evidence type="ECO:0000313" key="12">
    <source>
        <dbReference type="EMBL" id="OMJ74190.1"/>
    </source>
</evidence>
<gene>
    <name evidence="12" type="ORF">SteCoe_26945</name>
</gene>
<dbReference type="GO" id="GO:0005524">
    <property type="term" value="F:ATP binding"/>
    <property type="evidence" value="ECO:0007669"/>
    <property type="project" value="UniProtKB-KW"/>
</dbReference>
<keyword evidence="3" id="KW-0547">Nucleotide-binding</keyword>
<dbReference type="Proteomes" id="UP000187209">
    <property type="component" value="Unassembled WGS sequence"/>
</dbReference>
<dbReference type="EC" id="2.7.12.2" evidence="7"/>
<dbReference type="SUPFAM" id="SSF56112">
    <property type="entry name" value="Protein kinase-like (PK-like)"/>
    <property type="match status" value="1"/>
</dbReference>
<dbReference type="GO" id="GO:0004708">
    <property type="term" value="F:MAP kinase kinase activity"/>
    <property type="evidence" value="ECO:0007669"/>
    <property type="project" value="UniProtKB-EC"/>
</dbReference>
<keyword evidence="2" id="KW-0808">Transferase</keyword>
<keyword evidence="13" id="KW-1185">Reference proteome</keyword>
<keyword evidence="4" id="KW-0418">Kinase</keyword>
<keyword evidence="1" id="KW-0723">Serine/threonine-protein kinase</keyword>
<reference evidence="12 13" key="1">
    <citation type="submission" date="2016-11" db="EMBL/GenBank/DDBJ databases">
        <title>The macronuclear genome of Stentor coeruleus: a giant cell with tiny introns.</title>
        <authorList>
            <person name="Slabodnick M."/>
            <person name="Ruby J.G."/>
            <person name="Reiff S.B."/>
            <person name="Swart E.C."/>
            <person name="Gosai S."/>
            <person name="Prabakaran S."/>
            <person name="Witkowska E."/>
            <person name="Larue G.E."/>
            <person name="Fisher S."/>
            <person name="Freeman R.M."/>
            <person name="Gunawardena J."/>
            <person name="Chu W."/>
            <person name="Stover N.A."/>
            <person name="Gregory B.D."/>
            <person name="Nowacki M."/>
            <person name="Derisi J."/>
            <person name="Roy S.W."/>
            <person name="Marshall W.F."/>
            <person name="Sood P."/>
        </authorList>
    </citation>
    <scope>NUCLEOTIDE SEQUENCE [LARGE SCALE GENOMIC DNA]</scope>
    <source>
        <strain evidence="12">WM001</strain>
    </source>
</reference>
<comment type="similarity">
    <text evidence="6">Belongs to the protein kinase superfamily. STE Ser/Thr protein kinase family. MAP kinase kinase subfamily.</text>
</comment>
<evidence type="ECO:0000256" key="8">
    <source>
        <dbReference type="ARBA" id="ARBA00049014"/>
    </source>
</evidence>
<comment type="caution">
    <text evidence="12">The sequence shown here is derived from an EMBL/GenBank/DDBJ whole genome shotgun (WGS) entry which is preliminary data.</text>
</comment>
<comment type="catalytic activity">
    <reaction evidence="10">
        <text>L-tyrosyl-[protein] + ATP = O-phospho-L-tyrosyl-[protein] + ADP + H(+)</text>
        <dbReference type="Rhea" id="RHEA:10596"/>
        <dbReference type="Rhea" id="RHEA-COMP:10136"/>
        <dbReference type="Rhea" id="RHEA-COMP:20101"/>
        <dbReference type="ChEBI" id="CHEBI:15378"/>
        <dbReference type="ChEBI" id="CHEBI:30616"/>
        <dbReference type="ChEBI" id="CHEBI:46858"/>
        <dbReference type="ChEBI" id="CHEBI:61978"/>
        <dbReference type="ChEBI" id="CHEBI:456216"/>
        <dbReference type="EC" id="2.7.12.2"/>
    </reaction>
</comment>
<organism evidence="12 13">
    <name type="scientific">Stentor coeruleus</name>
    <dbReference type="NCBI Taxonomy" id="5963"/>
    <lineage>
        <taxon>Eukaryota</taxon>
        <taxon>Sar</taxon>
        <taxon>Alveolata</taxon>
        <taxon>Ciliophora</taxon>
        <taxon>Postciliodesmatophora</taxon>
        <taxon>Heterotrichea</taxon>
        <taxon>Heterotrichida</taxon>
        <taxon>Stentoridae</taxon>
        <taxon>Stentor</taxon>
    </lineage>
</organism>
<dbReference type="SMART" id="SM00220">
    <property type="entry name" value="S_TKc"/>
    <property type="match status" value="1"/>
</dbReference>
<dbReference type="InterPro" id="IPR011009">
    <property type="entry name" value="Kinase-like_dom_sf"/>
</dbReference>
<evidence type="ECO:0000256" key="2">
    <source>
        <dbReference type="ARBA" id="ARBA00022679"/>
    </source>
</evidence>
<comment type="catalytic activity">
    <reaction evidence="9">
        <text>L-threonyl-[protein] + ATP = O-phospho-L-threonyl-[protein] + ADP + H(+)</text>
        <dbReference type="Rhea" id="RHEA:46608"/>
        <dbReference type="Rhea" id="RHEA-COMP:11060"/>
        <dbReference type="Rhea" id="RHEA-COMP:11605"/>
        <dbReference type="ChEBI" id="CHEBI:15378"/>
        <dbReference type="ChEBI" id="CHEBI:30013"/>
        <dbReference type="ChEBI" id="CHEBI:30616"/>
        <dbReference type="ChEBI" id="CHEBI:61977"/>
        <dbReference type="ChEBI" id="CHEBI:456216"/>
        <dbReference type="EC" id="2.7.12.2"/>
    </reaction>
</comment>
<dbReference type="InterPro" id="IPR000719">
    <property type="entry name" value="Prot_kinase_dom"/>
</dbReference>
<comment type="catalytic activity">
    <reaction evidence="8">
        <text>L-seryl-[protein] + ATP = O-phospho-L-seryl-[protein] + ADP + H(+)</text>
        <dbReference type="Rhea" id="RHEA:17989"/>
        <dbReference type="Rhea" id="RHEA-COMP:9863"/>
        <dbReference type="Rhea" id="RHEA-COMP:11604"/>
        <dbReference type="ChEBI" id="CHEBI:15378"/>
        <dbReference type="ChEBI" id="CHEBI:29999"/>
        <dbReference type="ChEBI" id="CHEBI:30616"/>
        <dbReference type="ChEBI" id="CHEBI:83421"/>
        <dbReference type="ChEBI" id="CHEBI:456216"/>
        <dbReference type="EC" id="2.7.12.2"/>
    </reaction>
</comment>
<sequence length="339" mass="38261">MRGKFQLKKKALVLDSDSEDELEGSMSIEIKSDGLKFVKEGLEVGKQGILIEKSGVVMSITNQDLEVRRFIGKGSAATVQEALHKPTGILVALKSINAYDKEKRKQLMNDIKALERSECPFLVKFYGAYFDEGHVKVALELMDGGSLRDLVKRLPSPIIPEPILSKVTQQILNGMMYLHKIKHQVHRDIKPDNVLINSCGAVKLSDFGISKELEMTMGLCNTFVGTMIYMSPERIHGKKYSYSSDIWSLGLMIIELAKGSYPYPKASTYIEMIENIMNSPEPNLPGGFSPEFKDFISHCVKKNPEERWSTVQLAAHPWVLRYSQSEVNLPQWIHSCLHR</sequence>
<evidence type="ECO:0000256" key="10">
    <source>
        <dbReference type="ARBA" id="ARBA00051693"/>
    </source>
</evidence>
<dbReference type="PANTHER" id="PTHR48013:SF9">
    <property type="entry name" value="DUAL SPECIFICITY MITOGEN-ACTIVATED PROTEIN KINASE KINASE 5"/>
    <property type="match status" value="1"/>
</dbReference>
<dbReference type="Gene3D" id="3.30.200.20">
    <property type="entry name" value="Phosphorylase Kinase, domain 1"/>
    <property type="match status" value="1"/>
</dbReference>
<feature type="domain" description="Protein kinase" evidence="11">
    <location>
        <begin position="65"/>
        <end position="319"/>
    </location>
</feature>
<dbReference type="Gene3D" id="1.10.510.10">
    <property type="entry name" value="Transferase(Phosphotransferase) domain 1"/>
    <property type="match status" value="1"/>
</dbReference>
<dbReference type="FunFam" id="3.30.200.20:FF:000040">
    <property type="entry name" value="Dual specificity mitogen-activated protein kinase kinase"/>
    <property type="match status" value="1"/>
</dbReference>
<evidence type="ECO:0000256" key="5">
    <source>
        <dbReference type="ARBA" id="ARBA00022840"/>
    </source>
</evidence>
<dbReference type="PROSITE" id="PS50011">
    <property type="entry name" value="PROTEIN_KINASE_DOM"/>
    <property type="match status" value="1"/>
</dbReference>
<evidence type="ECO:0000313" key="13">
    <source>
        <dbReference type="Proteomes" id="UP000187209"/>
    </source>
</evidence>
<name>A0A1R2BC39_9CILI</name>
<evidence type="ECO:0000256" key="7">
    <source>
        <dbReference type="ARBA" id="ARBA00038999"/>
    </source>
</evidence>
<dbReference type="PANTHER" id="PTHR48013">
    <property type="entry name" value="DUAL SPECIFICITY MITOGEN-ACTIVATED PROTEIN KINASE KINASE 5-RELATED"/>
    <property type="match status" value="1"/>
</dbReference>
<proteinExistence type="inferred from homology"/>
<evidence type="ECO:0000259" key="11">
    <source>
        <dbReference type="PROSITE" id="PS50011"/>
    </source>
</evidence>
<dbReference type="EMBL" id="MPUH01000768">
    <property type="protein sequence ID" value="OMJ74190.1"/>
    <property type="molecule type" value="Genomic_DNA"/>
</dbReference>
<accession>A0A1R2BC39</accession>
<evidence type="ECO:0000256" key="6">
    <source>
        <dbReference type="ARBA" id="ARBA00038035"/>
    </source>
</evidence>
<protein>
    <recommendedName>
        <fullName evidence="7">mitogen-activated protein kinase kinase</fullName>
        <ecNumber evidence="7">2.7.12.2</ecNumber>
    </recommendedName>
</protein>